<reference evidence="1" key="1">
    <citation type="journal article" date="2019" name="bioRxiv">
        <title>The Genome of the Zebra Mussel, Dreissena polymorpha: A Resource for Invasive Species Research.</title>
        <authorList>
            <person name="McCartney M.A."/>
            <person name="Auch B."/>
            <person name="Kono T."/>
            <person name="Mallez S."/>
            <person name="Zhang Y."/>
            <person name="Obille A."/>
            <person name="Becker A."/>
            <person name="Abrahante J.E."/>
            <person name="Garbe J."/>
            <person name="Badalamenti J.P."/>
            <person name="Herman A."/>
            <person name="Mangelson H."/>
            <person name="Liachko I."/>
            <person name="Sullivan S."/>
            <person name="Sone E.D."/>
            <person name="Koren S."/>
            <person name="Silverstein K.A.T."/>
            <person name="Beckman K.B."/>
            <person name="Gohl D.M."/>
        </authorList>
    </citation>
    <scope>NUCLEOTIDE SEQUENCE</scope>
    <source>
        <strain evidence="1">Duluth1</strain>
        <tissue evidence="1">Whole animal</tissue>
    </source>
</reference>
<organism evidence="1 2">
    <name type="scientific">Dreissena polymorpha</name>
    <name type="common">Zebra mussel</name>
    <name type="synonym">Mytilus polymorpha</name>
    <dbReference type="NCBI Taxonomy" id="45954"/>
    <lineage>
        <taxon>Eukaryota</taxon>
        <taxon>Metazoa</taxon>
        <taxon>Spiralia</taxon>
        <taxon>Lophotrochozoa</taxon>
        <taxon>Mollusca</taxon>
        <taxon>Bivalvia</taxon>
        <taxon>Autobranchia</taxon>
        <taxon>Heteroconchia</taxon>
        <taxon>Euheterodonta</taxon>
        <taxon>Imparidentia</taxon>
        <taxon>Neoheterodontei</taxon>
        <taxon>Myida</taxon>
        <taxon>Dreissenoidea</taxon>
        <taxon>Dreissenidae</taxon>
        <taxon>Dreissena</taxon>
    </lineage>
</organism>
<dbReference type="Proteomes" id="UP000828390">
    <property type="component" value="Unassembled WGS sequence"/>
</dbReference>
<accession>A0A9D4BSR6</accession>
<keyword evidence="2" id="KW-1185">Reference proteome</keyword>
<dbReference type="EMBL" id="JAIWYP010000014">
    <property type="protein sequence ID" value="KAH3707945.1"/>
    <property type="molecule type" value="Genomic_DNA"/>
</dbReference>
<comment type="caution">
    <text evidence="1">The sequence shown here is derived from an EMBL/GenBank/DDBJ whole genome shotgun (WGS) entry which is preliminary data.</text>
</comment>
<protein>
    <submittedName>
        <fullName evidence="1">Uncharacterized protein</fullName>
    </submittedName>
</protein>
<dbReference type="AlphaFoldDB" id="A0A9D4BSR6"/>
<name>A0A9D4BSR6_DREPO</name>
<reference evidence="1" key="2">
    <citation type="submission" date="2020-11" db="EMBL/GenBank/DDBJ databases">
        <authorList>
            <person name="McCartney M.A."/>
            <person name="Auch B."/>
            <person name="Kono T."/>
            <person name="Mallez S."/>
            <person name="Becker A."/>
            <person name="Gohl D.M."/>
            <person name="Silverstein K.A.T."/>
            <person name="Koren S."/>
            <person name="Bechman K.B."/>
            <person name="Herman A."/>
            <person name="Abrahante J.E."/>
            <person name="Garbe J."/>
        </authorList>
    </citation>
    <scope>NUCLEOTIDE SEQUENCE</scope>
    <source>
        <strain evidence="1">Duluth1</strain>
        <tissue evidence="1">Whole animal</tissue>
    </source>
</reference>
<gene>
    <name evidence="1" type="ORF">DPMN_067365</name>
</gene>
<proteinExistence type="predicted"/>
<evidence type="ECO:0000313" key="1">
    <source>
        <dbReference type="EMBL" id="KAH3707945.1"/>
    </source>
</evidence>
<sequence>MCMLARIPSGVLPVSSVVSHRGVCWPRHLVECYLSAVWLVTGMCVLDRTPSGVLPVRSVVSHRDAYAGQDT</sequence>
<evidence type="ECO:0000313" key="2">
    <source>
        <dbReference type="Proteomes" id="UP000828390"/>
    </source>
</evidence>